<keyword evidence="6" id="KW-0408">Iron</keyword>
<proteinExistence type="inferred from homology"/>
<dbReference type="InterPro" id="IPR036942">
    <property type="entry name" value="Beta-barrel_TonB_sf"/>
</dbReference>
<dbReference type="InterPro" id="IPR039426">
    <property type="entry name" value="TonB-dep_rcpt-like"/>
</dbReference>
<accession>A0A502CH34</accession>
<evidence type="ECO:0000256" key="12">
    <source>
        <dbReference type="RuleBase" id="RU003357"/>
    </source>
</evidence>
<dbReference type="PROSITE" id="PS52016">
    <property type="entry name" value="TONB_DEPENDENT_REC_3"/>
    <property type="match status" value="1"/>
</dbReference>
<evidence type="ECO:0000256" key="7">
    <source>
        <dbReference type="ARBA" id="ARBA00023065"/>
    </source>
</evidence>
<evidence type="ECO:0000256" key="13">
    <source>
        <dbReference type="SAM" id="MobiDB-lite"/>
    </source>
</evidence>
<evidence type="ECO:0000256" key="14">
    <source>
        <dbReference type="SAM" id="SignalP"/>
    </source>
</evidence>
<keyword evidence="3 11" id="KW-1134">Transmembrane beta strand</keyword>
<dbReference type="Gene3D" id="2.40.170.20">
    <property type="entry name" value="TonB-dependent receptor, beta-barrel domain"/>
    <property type="match status" value="1"/>
</dbReference>
<gene>
    <name evidence="17" type="ORF">EAH88_00520</name>
</gene>
<evidence type="ECO:0000256" key="11">
    <source>
        <dbReference type="PROSITE-ProRule" id="PRU01360"/>
    </source>
</evidence>
<keyword evidence="9 11" id="KW-0472">Membrane</keyword>
<feature type="signal peptide" evidence="14">
    <location>
        <begin position="1"/>
        <end position="21"/>
    </location>
</feature>
<dbReference type="GO" id="GO:0006826">
    <property type="term" value="P:iron ion transport"/>
    <property type="evidence" value="ECO:0007669"/>
    <property type="project" value="UniProtKB-KW"/>
</dbReference>
<evidence type="ECO:0000256" key="3">
    <source>
        <dbReference type="ARBA" id="ARBA00022452"/>
    </source>
</evidence>
<reference evidence="17 18" key="1">
    <citation type="journal article" date="2019" name="Environ. Microbiol.">
        <title>Species interactions and distinct microbial communities in high Arctic permafrost affected cryosols are associated with the CH4 and CO2 gas fluxes.</title>
        <authorList>
            <person name="Altshuler I."/>
            <person name="Hamel J."/>
            <person name="Turney S."/>
            <person name="Magnuson E."/>
            <person name="Levesque R."/>
            <person name="Greer C."/>
            <person name="Whyte L.G."/>
        </authorList>
    </citation>
    <scope>NUCLEOTIDE SEQUENCE [LARGE SCALE GENOMIC DNA]</scope>
    <source>
        <strain evidence="17 18">S13Y</strain>
    </source>
</reference>
<keyword evidence="10 11" id="KW-0998">Cell outer membrane</keyword>
<dbReference type="EMBL" id="RCZO01000001">
    <property type="protein sequence ID" value="TPG11076.1"/>
    <property type="molecule type" value="Genomic_DNA"/>
</dbReference>
<evidence type="ECO:0000256" key="1">
    <source>
        <dbReference type="ARBA" id="ARBA00004571"/>
    </source>
</evidence>
<keyword evidence="8 12" id="KW-0798">TonB box</keyword>
<dbReference type="Proteomes" id="UP000319486">
    <property type="component" value="Unassembled WGS sequence"/>
</dbReference>
<keyword evidence="2 11" id="KW-0813">Transport</keyword>
<comment type="subcellular location">
    <subcellularLocation>
        <location evidence="1 11">Cell outer membrane</location>
        <topology evidence="1 11">Multi-pass membrane protein</topology>
    </subcellularLocation>
</comment>
<feature type="compositionally biased region" description="Basic and acidic residues" evidence="13">
    <location>
        <begin position="275"/>
        <end position="293"/>
    </location>
</feature>
<keyword evidence="5 11" id="KW-0812">Transmembrane</keyword>
<evidence type="ECO:0000256" key="8">
    <source>
        <dbReference type="ARBA" id="ARBA00023077"/>
    </source>
</evidence>
<comment type="caution">
    <text evidence="17">The sequence shown here is derived from an EMBL/GenBank/DDBJ whole genome shotgun (WGS) entry which is preliminary data.</text>
</comment>
<feature type="chain" id="PRO_5021242998" evidence="14">
    <location>
        <begin position="22"/>
        <end position="801"/>
    </location>
</feature>
<name>A0A502CH34_9GAMM</name>
<evidence type="ECO:0000256" key="2">
    <source>
        <dbReference type="ARBA" id="ARBA00022448"/>
    </source>
</evidence>
<protein>
    <submittedName>
        <fullName evidence="17">TonB-dependent receptor</fullName>
    </submittedName>
</protein>
<sequence>MTRRPFLPIACIALFSPATHAQQEVTALQPVVVTAQGKAQDSQMVPITLDVIGAERLDDSVAVDLSDLDPLVPGLDIRAHQPTEPMLSIRGIGTLDYGIGTDPAVGVYIDGIYQTRAGGALLALNDVERVEVLKGPQGALLGRNTAAGALAIVTRELGDTVEAKARVRMGNQGRRYGDALLNLPLSPSQALRLSVLDNRSDGWICDARSGRHYGKDGEWGSRASWRWNISPATRVLASWTHDRLDEPASAGISLVPLSDDPREAAPFPASPSSYRDPRHAPLHDDTGDGHSARRYDSATLDVRHRFGSATLSARGAWTGYTLSHTEDADGTDHVVTHLDTGVEGRGHSAYGELRLSGATPRLDWTLGTSLWRENAAQTSLARANTDTVDTLARNRGLPTGPPDGSVYGYFDAMLRQAGMPWRLLGEPIGEQIDNHLRTRAAAIFADATWHLTGRIDLVAGLRYTRDNKLFSWYTPARSAPGLDRSLDEMEQAGVLALAAQLAHTTSQALRAALSRNLLYADAVGRNVLRRNRWSDTSPRLALHWQLAPSAMAYASVAKGYKAGGYNAVQVNSIFAPEHVWNLEAGLKTRQPAWGFLFNMAAFTYRYDDRQALTLIPTTSGAGVPQYRVSNTDQQAKGLELETRWRPLGELQMGLIATWTDVTYRHAITAGGLDLAGQPSGEPTLAYALDAGYRWHDVADGDLSFTAIHGYRGANRCNDDSRLQGNCAPGTPFAVGGARRRTDLRLDWSSAGDHWGVGLYATNLFNQRYVESIGNVTTAVLGTPWAYVTSPRSWGVELRASL</sequence>
<keyword evidence="4" id="KW-0410">Iron transport</keyword>
<evidence type="ECO:0000259" key="15">
    <source>
        <dbReference type="Pfam" id="PF00593"/>
    </source>
</evidence>
<dbReference type="AlphaFoldDB" id="A0A502CH34"/>
<keyword evidence="7" id="KW-0406">Ion transport</keyword>
<feature type="domain" description="TonB-dependent receptor-like beta-barrel" evidence="15">
    <location>
        <begin position="254"/>
        <end position="763"/>
    </location>
</feature>
<evidence type="ECO:0000256" key="6">
    <source>
        <dbReference type="ARBA" id="ARBA00023004"/>
    </source>
</evidence>
<organism evidence="17 18">
    <name type="scientific">Rhodanobacter glycinis</name>
    <dbReference type="NCBI Taxonomy" id="582702"/>
    <lineage>
        <taxon>Bacteria</taxon>
        <taxon>Pseudomonadati</taxon>
        <taxon>Pseudomonadota</taxon>
        <taxon>Gammaproteobacteria</taxon>
        <taxon>Lysobacterales</taxon>
        <taxon>Rhodanobacteraceae</taxon>
        <taxon>Rhodanobacter</taxon>
    </lineage>
</organism>
<feature type="domain" description="TonB-dependent receptor plug" evidence="16">
    <location>
        <begin position="43"/>
        <end position="149"/>
    </location>
</feature>
<dbReference type="PANTHER" id="PTHR32552">
    <property type="entry name" value="FERRICHROME IRON RECEPTOR-RELATED"/>
    <property type="match status" value="1"/>
</dbReference>
<dbReference type="PANTHER" id="PTHR32552:SF81">
    <property type="entry name" value="TONB-DEPENDENT OUTER MEMBRANE RECEPTOR"/>
    <property type="match status" value="1"/>
</dbReference>
<dbReference type="Pfam" id="PF00593">
    <property type="entry name" value="TonB_dep_Rec_b-barrel"/>
    <property type="match status" value="1"/>
</dbReference>
<evidence type="ECO:0000259" key="16">
    <source>
        <dbReference type="Pfam" id="PF07715"/>
    </source>
</evidence>
<evidence type="ECO:0000256" key="10">
    <source>
        <dbReference type="ARBA" id="ARBA00023237"/>
    </source>
</evidence>
<dbReference type="GO" id="GO:0009279">
    <property type="term" value="C:cell outer membrane"/>
    <property type="evidence" value="ECO:0007669"/>
    <property type="project" value="UniProtKB-SubCell"/>
</dbReference>
<evidence type="ECO:0000256" key="5">
    <source>
        <dbReference type="ARBA" id="ARBA00022692"/>
    </source>
</evidence>
<evidence type="ECO:0000313" key="18">
    <source>
        <dbReference type="Proteomes" id="UP000319486"/>
    </source>
</evidence>
<dbReference type="Pfam" id="PF07715">
    <property type="entry name" value="Plug"/>
    <property type="match status" value="1"/>
</dbReference>
<dbReference type="InterPro" id="IPR012910">
    <property type="entry name" value="Plug_dom"/>
</dbReference>
<comment type="similarity">
    <text evidence="11 12">Belongs to the TonB-dependent receptor family.</text>
</comment>
<evidence type="ECO:0000256" key="4">
    <source>
        <dbReference type="ARBA" id="ARBA00022496"/>
    </source>
</evidence>
<dbReference type="InterPro" id="IPR000531">
    <property type="entry name" value="Beta-barrel_TonB"/>
</dbReference>
<evidence type="ECO:0000313" key="17">
    <source>
        <dbReference type="EMBL" id="TPG11076.1"/>
    </source>
</evidence>
<keyword evidence="14" id="KW-0732">Signal</keyword>
<dbReference type="RefSeq" id="WP_140648283.1">
    <property type="nucleotide sequence ID" value="NZ_RCZO01000001.1"/>
</dbReference>
<dbReference type="SUPFAM" id="SSF56935">
    <property type="entry name" value="Porins"/>
    <property type="match status" value="1"/>
</dbReference>
<feature type="region of interest" description="Disordered" evidence="13">
    <location>
        <begin position="252"/>
        <end position="293"/>
    </location>
</feature>
<keyword evidence="17" id="KW-0675">Receptor</keyword>
<keyword evidence="18" id="KW-1185">Reference proteome</keyword>
<evidence type="ECO:0000256" key="9">
    <source>
        <dbReference type="ARBA" id="ARBA00023136"/>
    </source>
</evidence>